<evidence type="ECO:0000313" key="2">
    <source>
        <dbReference type="Proteomes" id="UP001156682"/>
    </source>
</evidence>
<protein>
    <submittedName>
        <fullName evidence="1">Uncharacterized protein</fullName>
    </submittedName>
</protein>
<name>A0ABQ6A0H4_9GAMM</name>
<evidence type="ECO:0000313" key="1">
    <source>
        <dbReference type="EMBL" id="GLR65078.1"/>
    </source>
</evidence>
<organism evidence="1 2">
    <name type="scientific">Marinospirillum insulare</name>
    <dbReference type="NCBI Taxonomy" id="217169"/>
    <lineage>
        <taxon>Bacteria</taxon>
        <taxon>Pseudomonadati</taxon>
        <taxon>Pseudomonadota</taxon>
        <taxon>Gammaproteobacteria</taxon>
        <taxon>Oceanospirillales</taxon>
        <taxon>Oceanospirillaceae</taxon>
        <taxon>Marinospirillum</taxon>
    </lineage>
</organism>
<reference evidence="2" key="1">
    <citation type="journal article" date="2019" name="Int. J. Syst. Evol. Microbiol.">
        <title>The Global Catalogue of Microorganisms (GCM) 10K type strain sequencing project: providing services to taxonomists for standard genome sequencing and annotation.</title>
        <authorList>
            <consortium name="The Broad Institute Genomics Platform"/>
            <consortium name="The Broad Institute Genome Sequencing Center for Infectious Disease"/>
            <person name="Wu L."/>
            <person name="Ma J."/>
        </authorList>
    </citation>
    <scope>NUCLEOTIDE SEQUENCE [LARGE SCALE GENOMIC DNA]</scope>
    <source>
        <strain evidence="2">NBRC 100033</strain>
    </source>
</reference>
<keyword evidence="2" id="KW-1185">Reference proteome</keyword>
<gene>
    <name evidence="1" type="ORF">GCM10007878_25170</name>
</gene>
<proteinExistence type="predicted"/>
<sequence>MCPLRIENRVMLGYWEDDLIKGKVNASAVGALVEGISGYLILARMRDAAATSAV</sequence>
<dbReference type="Proteomes" id="UP001156682">
    <property type="component" value="Unassembled WGS sequence"/>
</dbReference>
<comment type="caution">
    <text evidence="1">The sequence shown here is derived from an EMBL/GenBank/DDBJ whole genome shotgun (WGS) entry which is preliminary data.</text>
</comment>
<accession>A0ABQ6A0H4</accession>
<dbReference type="EMBL" id="BSOR01000073">
    <property type="protein sequence ID" value="GLR65078.1"/>
    <property type="molecule type" value="Genomic_DNA"/>
</dbReference>